<keyword evidence="3" id="KW-0805">Transcription regulation</keyword>
<evidence type="ECO:0000313" key="6">
    <source>
        <dbReference type="EMBL" id="XFO73536.1"/>
    </source>
</evidence>
<dbReference type="Gene3D" id="1.10.10.60">
    <property type="entry name" value="Homeodomain-like"/>
    <property type="match status" value="1"/>
</dbReference>
<dbReference type="InterPro" id="IPR025662">
    <property type="entry name" value="Sigma_54_int_dom_ATP-bd_1"/>
</dbReference>
<dbReference type="InterPro" id="IPR002078">
    <property type="entry name" value="Sigma_54_int"/>
</dbReference>
<dbReference type="RefSeq" id="WP_093795377.1">
    <property type="nucleotide sequence ID" value="NZ_CP155571.1"/>
</dbReference>
<sequence length="597" mass="67290">MKKSILQEIQDTVSQYAKIIAHVIRVDVEIVDVNLFRIAGTGIYADRINEDMSNEGFVYKHVLMTGKSQFIEEPGKHELCSICPREGCCDEKLELCTPITLGEEIIGVIGLICFKEAQKNQLLQDLNFYQLFLEQIADFISAKAYEQQESKRNQRMLDVLLQVINNVGKGVLVLNRSNQIVQINDSACKQLQLSADCLDQPIAIAATHDSLLGVDEYKVTIDHHTFFLMGELLSVESGLSAYDRIFIFNEIKNVKSGIYDLTKVEIPVTLDNIVGCSPVTQQLKTKLTKIADSNSTVLIIGESGSGKEVVARAIHAIGNRRDKPFIGINCAAIPDTLLESELFGYVKGAFSGADPRGKIGKFELANKGVIFLDEIGDMPLYLQVKLLRVLQERKLVRIGSNQLISLDIRVIAATNKDLRELIKEKKFREDLYYRLNVIPLEVPPLRKRVEDIKPLVDSMIVKYGGLFNKQICGIDRETMGILLQYSWPGNIRELENTVEFMINMADENGWLTKDTLPRSLVDSQVVQPVEQAEEEFKSLRQVEQEHILQVLRRFGDTTQGKLAAAKQLGIGIATLYRKLREMEEAAKDTDLYRDDHL</sequence>
<dbReference type="PROSITE" id="PS00688">
    <property type="entry name" value="SIGMA54_INTERACT_3"/>
    <property type="match status" value="1"/>
</dbReference>
<dbReference type="Gene3D" id="3.40.50.300">
    <property type="entry name" value="P-loop containing nucleotide triphosphate hydrolases"/>
    <property type="match status" value="1"/>
</dbReference>
<reference evidence="6" key="1">
    <citation type="submission" date="2024-05" db="EMBL/GenBank/DDBJ databases">
        <title>Isolation and characterization of Sporomusa carbonis sp. nov., a carboxydotrophic hydrogenogen in the genus of Sporomusa isolated from a charcoal burning pile.</title>
        <authorList>
            <person name="Boeer T."/>
            <person name="Rosenbaum F."/>
            <person name="Eysell L."/>
            <person name="Mueller V."/>
            <person name="Daniel R."/>
            <person name="Poehlein A."/>
        </authorList>
    </citation>
    <scope>NUCLEOTIDE SEQUENCE [LARGE SCALE GENOMIC DNA]</scope>
    <source>
        <strain evidence="6">DSM 3132</strain>
    </source>
</reference>
<dbReference type="InterPro" id="IPR002197">
    <property type="entry name" value="HTH_Fis"/>
</dbReference>
<feature type="domain" description="Sigma-54 factor interaction" evidence="5">
    <location>
        <begin position="273"/>
        <end position="503"/>
    </location>
</feature>
<accession>A0ABZ3J5Y8</accession>
<dbReference type="PROSITE" id="PS00675">
    <property type="entry name" value="SIGMA54_INTERACT_1"/>
    <property type="match status" value="1"/>
</dbReference>
<dbReference type="PROSITE" id="PS50045">
    <property type="entry name" value="SIGMA54_INTERACT_4"/>
    <property type="match status" value="1"/>
</dbReference>
<dbReference type="Proteomes" id="UP000216052">
    <property type="component" value="Chromosome"/>
</dbReference>
<dbReference type="Pfam" id="PF00158">
    <property type="entry name" value="Sigma54_activat"/>
    <property type="match status" value="1"/>
</dbReference>
<dbReference type="Gene3D" id="1.10.8.60">
    <property type="match status" value="1"/>
</dbReference>
<name>A0ABZ3J5Y8_SPOA4</name>
<dbReference type="InterPro" id="IPR029016">
    <property type="entry name" value="GAF-like_dom_sf"/>
</dbReference>
<dbReference type="InterPro" id="IPR003593">
    <property type="entry name" value="AAA+_ATPase"/>
</dbReference>
<evidence type="ECO:0000256" key="4">
    <source>
        <dbReference type="ARBA" id="ARBA00023163"/>
    </source>
</evidence>
<evidence type="ECO:0000256" key="2">
    <source>
        <dbReference type="ARBA" id="ARBA00022840"/>
    </source>
</evidence>
<dbReference type="SUPFAM" id="SSF46689">
    <property type="entry name" value="Homeodomain-like"/>
    <property type="match status" value="1"/>
</dbReference>
<dbReference type="Pfam" id="PF02954">
    <property type="entry name" value="HTH_8"/>
    <property type="match status" value="1"/>
</dbReference>
<keyword evidence="1" id="KW-0547">Nucleotide-binding</keyword>
<evidence type="ECO:0000313" key="7">
    <source>
        <dbReference type="Proteomes" id="UP000216052"/>
    </source>
</evidence>
<keyword evidence="4" id="KW-0804">Transcription</keyword>
<keyword evidence="7" id="KW-1185">Reference proteome</keyword>
<dbReference type="InterPro" id="IPR009057">
    <property type="entry name" value="Homeodomain-like_sf"/>
</dbReference>
<dbReference type="SMART" id="SM00382">
    <property type="entry name" value="AAA"/>
    <property type="match status" value="1"/>
</dbReference>
<dbReference type="PANTHER" id="PTHR32071:SF57">
    <property type="entry name" value="C4-DICARBOXYLATE TRANSPORT TRANSCRIPTIONAL REGULATORY PROTEIN DCTD"/>
    <property type="match status" value="1"/>
</dbReference>
<evidence type="ECO:0000259" key="5">
    <source>
        <dbReference type="PROSITE" id="PS50045"/>
    </source>
</evidence>
<evidence type="ECO:0000256" key="1">
    <source>
        <dbReference type="ARBA" id="ARBA00022741"/>
    </source>
</evidence>
<dbReference type="InterPro" id="IPR058031">
    <property type="entry name" value="AAA_lid_NorR"/>
</dbReference>
<proteinExistence type="predicted"/>
<dbReference type="InterPro" id="IPR025944">
    <property type="entry name" value="Sigma_54_int_dom_CS"/>
</dbReference>
<dbReference type="InterPro" id="IPR027417">
    <property type="entry name" value="P-loop_NTPase"/>
</dbReference>
<dbReference type="CDD" id="cd00009">
    <property type="entry name" value="AAA"/>
    <property type="match status" value="1"/>
</dbReference>
<protein>
    <submittedName>
        <fullName evidence="6">Anaerobic nitric oxide reductase transcription regulator NorR</fullName>
    </submittedName>
</protein>
<organism evidence="6 7">
    <name type="scientific">Sporomusa acidovorans (strain ATCC 49682 / DSM 3132 / Mol)</name>
    <dbReference type="NCBI Taxonomy" id="1123286"/>
    <lineage>
        <taxon>Bacteria</taxon>
        <taxon>Bacillati</taxon>
        <taxon>Bacillota</taxon>
        <taxon>Negativicutes</taxon>
        <taxon>Selenomonadales</taxon>
        <taxon>Sporomusaceae</taxon>
        <taxon>Sporomusa</taxon>
    </lineage>
</organism>
<dbReference type="PANTHER" id="PTHR32071">
    <property type="entry name" value="TRANSCRIPTIONAL REGULATORY PROTEIN"/>
    <property type="match status" value="1"/>
</dbReference>
<keyword evidence="2" id="KW-0067">ATP-binding</keyword>
<dbReference type="Pfam" id="PF25601">
    <property type="entry name" value="AAA_lid_14"/>
    <property type="match status" value="1"/>
</dbReference>
<evidence type="ECO:0000256" key="3">
    <source>
        <dbReference type="ARBA" id="ARBA00023015"/>
    </source>
</evidence>
<dbReference type="SUPFAM" id="SSF52540">
    <property type="entry name" value="P-loop containing nucleoside triphosphate hydrolases"/>
    <property type="match status" value="1"/>
</dbReference>
<dbReference type="EMBL" id="CP155571">
    <property type="protein sequence ID" value="XFO73536.1"/>
    <property type="molecule type" value="Genomic_DNA"/>
</dbReference>
<dbReference type="Gene3D" id="3.30.450.40">
    <property type="match status" value="1"/>
</dbReference>
<gene>
    <name evidence="6" type="primary">norR_17</name>
    <name evidence="6" type="ORF">SPACI_036430</name>
</gene>